<proteinExistence type="predicted"/>
<comment type="caution">
    <text evidence="4">The sequence shown here is derived from an EMBL/GenBank/DDBJ whole genome shotgun (WGS) entry which is preliminary data.</text>
</comment>
<protein>
    <submittedName>
        <fullName evidence="4">Transposase</fullName>
    </submittedName>
</protein>
<dbReference type="Proteomes" id="UP000095759">
    <property type="component" value="Unassembled WGS sequence"/>
</dbReference>
<dbReference type="InterPro" id="IPR025668">
    <property type="entry name" value="Tnp_DDE_dom"/>
</dbReference>
<evidence type="ECO:0000313" key="5">
    <source>
        <dbReference type="Proteomes" id="UP000095759"/>
    </source>
</evidence>
<keyword evidence="5" id="KW-1185">Reference proteome</keyword>
<dbReference type="InterPro" id="IPR047960">
    <property type="entry name" value="Transpos_IS1380"/>
</dbReference>
<dbReference type="NCBIfam" id="NF033539">
    <property type="entry name" value="transpos_IS1380"/>
    <property type="match status" value="1"/>
</dbReference>
<feature type="domain" description="Transposase DDE" evidence="1">
    <location>
        <begin position="5"/>
        <end position="464"/>
    </location>
</feature>
<evidence type="ECO:0000313" key="4">
    <source>
        <dbReference type="EMBL" id="OEJ29054.1"/>
    </source>
</evidence>
<organism evidence="4 5">
    <name type="scientific">Streptomyces agglomeratus</name>
    <dbReference type="NCBI Taxonomy" id="285458"/>
    <lineage>
        <taxon>Bacteria</taxon>
        <taxon>Bacillati</taxon>
        <taxon>Actinomycetota</taxon>
        <taxon>Actinomycetes</taxon>
        <taxon>Kitasatosporales</taxon>
        <taxon>Streptomycetaceae</taxon>
        <taxon>Streptomyces</taxon>
    </lineage>
</organism>
<dbReference type="AlphaFoldDB" id="A0A1E5PI44"/>
<accession>A0A1E5PI44</accession>
<name>A0A1E5PI44_9ACTN</name>
<gene>
    <name evidence="3" type="ORF">AS594_18630</name>
    <name evidence="4" type="ORF">AS594_36240</name>
    <name evidence="2" type="ORF">AS594_39530</name>
</gene>
<sequence>MKDIGSRPRLVVSTDGSGVVGHAGARLLADLAEATRLTAAYSTVLRPLRPRGTGHDPGRIATDLAVMLADGGEAIADLAVLRDQREVFGPVASTPTAWRLLAAVDERILDRLRSARAAAREVAWLQAAETRTAIPAVKAGGRELPGLVLDLDATLVTCHSEKDQAAPTYKGGFGFHPLLCFLANTGEAMSGLLRPGNAGANTAADHITVLDQALAQIPDAHRHGTDILVRTDSAGSAKAFLTHLRALRDNGLHLRFSVGYAVTAPVRRAIRALPEQVWHPALDADGTLRESAEVAELTGMVDLNGYPAGTRIIVRRERPHPGAQLSLFDSDEGLRHQVFLTDTPYSGGGSAQFLEIRHRGHATVEDHIRCGKTTGFGRFPSRLFSVNAAWLELSLAAIDLLAWTRVLLLDGELAIAEPKKLRYRILHVAARLTRGGRRLHLRIAATWPWRHQLAAAFHRLAALPRPAN</sequence>
<evidence type="ECO:0000313" key="2">
    <source>
        <dbReference type="EMBL" id="OEJ21621.1"/>
    </source>
</evidence>
<evidence type="ECO:0000259" key="1">
    <source>
        <dbReference type="Pfam" id="PF13701"/>
    </source>
</evidence>
<evidence type="ECO:0000313" key="3">
    <source>
        <dbReference type="EMBL" id="OEJ26209.1"/>
    </source>
</evidence>
<dbReference type="EMBL" id="MEHJ01000001">
    <property type="protein sequence ID" value="OEJ29054.1"/>
    <property type="molecule type" value="Genomic_DNA"/>
</dbReference>
<dbReference type="OrthoDB" id="3254802at2"/>
<reference evidence="4 5" key="1">
    <citation type="submission" date="2016-08" db="EMBL/GenBank/DDBJ databases">
        <title>Complete genome sequence of Streptomyces agglomeratus strain 6-3-2, a novel anti-MRSA actinomycete isolated from Wuli of Tebit, China.</title>
        <authorList>
            <person name="Chen X."/>
        </authorList>
    </citation>
    <scope>NUCLEOTIDE SEQUENCE [LARGE SCALE GENOMIC DNA]</scope>
    <source>
        <strain evidence="4 5">6-3-2</strain>
    </source>
</reference>
<dbReference type="STRING" id="285458.BGM19_00920"/>
<dbReference type="Pfam" id="PF13701">
    <property type="entry name" value="DDE_Tnp_1_4"/>
    <property type="match status" value="1"/>
</dbReference>
<dbReference type="EMBL" id="MEHJ01000001">
    <property type="protein sequence ID" value="OEJ26209.1"/>
    <property type="molecule type" value="Genomic_DNA"/>
</dbReference>
<dbReference type="EMBL" id="MEHJ01000002">
    <property type="protein sequence ID" value="OEJ21621.1"/>
    <property type="molecule type" value="Genomic_DNA"/>
</dbReference>